<gene>
    <name evidence="1" type="ORF">MNBD_GAMMA01-1712</name>
</gene>
<protein>
    <submittedName>
        <fullName evidence="1">Uncharacterized protein YpeB</fullName>
    </submittedName>
</protein>
<evidence type="ECO:0000313" key="1">
    <source>
        <dbReference type="EMBL" id="VAW41468.1"/>
    </source>
</evidence>
<dbReference type="InterPro" id="IPR024530">
    <property type="entry name" value="QSregVF_b"/>
</dbReference>
<proteinExistence type="predicted"/>
<dbReference type="AlphaFoldDB" id="A0A3B0VCQ6"/>
<accession>A0A3B0VCQ6</accession>
<organism evidence="1">
    <name type="scientific">hydrothermal vent metagenome</name>
    <dbReference type="NCBI Taxonomy" id="652676"/>
    <lineage>
        <taxon>unclassified sequences</taxon>
        <taxon>metagenomes</taxon>
        <taxon>ecological metagenomes</taxon>
    </lineage>
</organism>
<reference evidence="1" key="1">
    <citation type="submission" date="2018-06" db="EMBL/GenBank/DDBJ databases">
        <authorList>
            <person name="Zhirakovskaya E."/>
        </authorList>
    </citation>
    <scope>NUCLEOTIDE SEQUENCE</scope>
</reference>
<dbReference type="Pfam" id="PF12843">
    <property type="entry name" value="QSregVF_b"/>
    <property type="match status" value="1"/>
</dbReference>
<name>A0A3B0VCQ6_9ZZZZ</name>
<sequence>MTKFSDQQKQDFIAALECIMPYGKYKGRRLCELPGYYLAWFHRQGFPDNVLGQRMALVFELDHNGLMPLFKKCL</sequence>
<dbReference type="EMBL" id="UOEW01000307">
    <property type="protein sequence ID" value="VAW41468.1"/>
    <property type="molecule type" value="Genomic_DNA"/>
</dbReference>